<dbReference type="OrthoDB" id="3945418at2759"/>
<dbReference type="CDD" id="cd11062">
    <property type="entry name" value="CYP58-like"/>
    <property type="match status" value="1"/>
</dbReference>
<dbReference type="GO" id="GO:0004497">
    <property type="term" value="F:monooxygenase activity"/>
    <property type="evidence" value="ECO:0007669"/>
    <property type="project" value="UniProtKB-KW"/>
</dbReference>
<evidence type="ECO:0000256" key="7">
    <source>
        <dbReference type="ARBA" id="ARBA00023033"/>
    </source>
</evidence>
<evidence type="ECO:0000256" key="4">
    <source>
        <dbReference type="ARBA" id="ARBA00022723"/>
    </source>
</evidence>
<dbReference type="SUPFAM" id="SSF48264">
    <property type="entry name" value="Cytochrome P450"/>
    <property type="match status" value="1"/>
</dbReference>
<accession>A0A553HM76</accession>
<keyword evidence="6 8" id="KW-0408">Iron</keyword>
<dbReference type="InterPro" id="IPR036396">
    <property type="entry name" value="Cyt_P450_sf"/>
</dbReference>
<dbReference type="GO" id="GO:0020037">
    <property type="term" value="F:heme binding"/>
    <property type="evidence" value="ECO:0007669"/>
    <property type="project" value="InterPro"/>
</dbReference>
<dbReference type="GO" id="GO:0016705">
    <property type="term" value="F:oxidoreductase activity, acting on paired donors, with incorporation or reduction of molecular oxygen"/>
    <property type="evidence" value="ECO:0007669"/>
    <property type="project" value="InterPro"/>
</dbReference>
<keyword evidence="10" id="KW-1185">Reference proteome</keyword>
<dbReference type="GO" id="GO:0005506">
    <property type="term" value="F:iron ion binding"/>
    <property type="evidence" value="ECO:0007669"/>
    <property type="project" value="InterPro"/>
</dbReference>
<dbReference type="PANTHER" id="PTHR24305:SF157">
    <property type="entry name" value="N-ACETYLTRYPTOPHAN 6-HYDROXYLASE IVOC-RELATED"/>
    <property type="match status" value="1"/>
</dbReference>
<dbReference type="PRINTS" id="PR00385">
    <property type="entry name" value="P450"/>
</dbReference>
<comment type="caution">
    <text evidence="9">The sequence shown here is derived from an EMBL/GenBank/DDBJ whole genome shotgun (WGS) entry which is preliminary data.</text>
</comment>
<feature type="binding site" description="axial binding residue" evidence="8">
    <location>
        <position position="466"/>
    </location>
    <ligand>
        <name>heme</name>
        <dbReference type="ChEBI" id="CHEBI:30413"/>
    </ligand>
    <ligandPart>
        <name>Fe</name>
        <dbReference type="ChEBI" id="CHEBI:18248"/>
    </ligandPart>
</feature>
<keyword evidence="4 8" id="KW-0479">Metal-binding</keyword>
<dbReference type="AlphaFoldDB" id="A0A553HM76"/>
<keyword evidence="3 8" id="KW-0349">Heme</keyword>
<dbReference type="Proteomes" id="UP000319160">
    <property type="component" value="Unassembled WGS sequence"/>
</dbReference>
<reference evidence="10" key="1">
    <citation type="submission" date="2019-06" db="EMBL/GenBank/DDBJ databases">
        <title>Draft genome sequence of the griseofulvin-producing fungus Xylaria cubensis strain G536.</title>
        <authorList>
            <person name="Mead M.E."/>
            <person name="Raja H.A."/>
            <person name="Steenwyk J.L."/>
            <person name="Knowles S.L."/>
            <person name="Oberlies N.H."/>
            <person name="Rokas A."/>
        </authorList>
    </citation>
    <scope>NUCLEOTIDE SEQUENCE [LARGE SCALE GENOMIC DNA]</scope>
    <source>
        <strain evidence="10">G536</strain>
    </source>
</reference>
<protein>
    <submittedName>
        <fullName evidence="9">Uncharacterized protein</fullName>
    </submittedName>
</protein>
<keyword evidence="7" id="KW-0503">Monooxygenase</keyword>
<sequence length="811" mass="90462">MTGKAVVFHNAKTYEVRSYLRFTMQAMSRTVTPTQVHALVGRAKFPGPRLAAATGWYETFYDLKNPGGQFMYQLHKLHNTYVRLSPNEVHVSDTAWVDTLLVSSAQGTRDKYGPAASQAGTPQGVFGTSLHNTHRRRRAGLNPLFSKSCAASAEGLIYDKLDLLIQRIDTQIIRDGCADMRTAFMCFTTDIVSEYCLGKSFGLLQNEIEGNEWHKSIRALAKTIPFTRQFNWIIPLSQKIPPSFMRVVSPDLARVAGMHHDMEAQALQAVREHDQDVKTGSKLPFHRNPMEKFAVFRALLENDDLPPDEKLYNRISHEAVTLMAAGSETTASTLMAAVYFILANKESILPRLREEVDSITSTRASRPSTADLESLPWLTAIVKETLRLSTLTARLTRVAPNEALVYRDWVMPAGTAVSMTLREISYDPEIFPSPTEFRPERWLPSNPNLDRCNRYLVAFSRGSRMCLGINLAHAELYIAIAELFRRRDFELHDTIRDRDVDFTRDFFVGETSATTKGVRVKYEKMSRAMANRTLYFFLAPTWDLPSPPSGPIQLGNVITSLKTPERSLYKCPKLDSETFSSSQTRVTFSTEKLRAGRFGLFARFLTMALGLGVDATVAWESNNASRFTFETLETTQFYPDAGYLQACVAAEPVQRYLSKSRYRKPLYIITGLKTVSGAKAESFEAHFVDGSVSPEIDATAWSGVPVGGGTKVGVKVGNKGAVTWEAANDFVFAFRVQKIVVEKKTGAVSGEDYTKGALMDAAIGESNKPKLKIVEEEMDNQVDGFLKEELMDDDQSVLCAIPTFLSGVDIA</sequence>
<dbReference type="InterPro" id="IPR017972">
    <property type="entry name" value="Cyt_P450_CS"/>
</dbReference>
<name>A0A553HM76_9PEZI</name>
<evidence type="ECO:0000313" key="10">
    <source>
        <dbReference type="Proteomes" id="UP000319160"/>
    </source>
</evidence>
<evidence type="ECO:0000256" key="3">
    <source>
        <dbReference type="ARBA" id="ARBA00022617"/>
    </source>
</evidence>
<evidence type="ECO:0000256" key="6">
    <source>
        <dbReference type="ARBA" id="ARBA00023004"/>
    </source>
</evidence>
<comment type="cofactor">
    <cofactor evidence="1 8">
        <name>heme</name>
        <dbReference type="ChEBI" id="CHEBI:30413"/>
    </cofactor>
</comment>
<evidence type="ECO:0000256" key="2">
    <source>
        <dbReference type="ARBA" id="ARBA00010617"/>
    </source>
</evidence>
<dbReference type="EMBL" id="VFLP01000075">
    <property type="protein sequence ID" value="TRX89052.1"/>
    <property type="molecule type" value="Genomic_DNA"/>
</dbReference>
<comment type="similarity">
    <text evidence="2">Belongs to the cytochrome P450 family.</text>
</comment>
<dbReference type="PRINTS" id="PR00463">
    <property type="entry name" value="EP450I"/>
</dbReference>
<dbReference type="InterPro" id="IPR002401">
    <property type="entry name" value="Cyt_P450_E_grp-I"/>
</dbReference>
<evidence type="ECO:0000256" key="5">
    <source>
        <dbReference type="ARBA" id="ARBA00023002"/>
    </source>
</evidence>
<dbReference type="InterPro" id="IPR050121">
    <property type="entry name" value="Cytochrome_P450_monoxygenase"/>
</dbReference>
<dbReference type="PROSITE" id="PS00086">
    <property type="entry name" value="CYTOCHROME_P450"/>
    <property type="match status" value="1"/>
</dbReference>
<evidence type="ECO:0000313" key="9">
    <source>
        <dbReference type="EMBL" id="TRX89052.1"/>
    </source>
</evidence>
<evidence type="ECO:0000256" key="8">
    <source>
        <dbReference type="PIRSR" id="PIRSR602401-1"/>
    </source>
</evidence>
<dbReference type="STRING" id="2512241.A0A553HM76"/>
<evidence type="ECO:0000256" key="1">
    <source>
        <dbReference type="ARBA" id="ARBA00001971"/>
    </source>
</evidence>
<organism evidence="9 10">
    <name type="scientific">Xylaria flabelliformis</name>
    <dbReference type="NCBI Taxonomy" id="2512241"/>
    <lineage>
        <taxon>Eukaryota</taxon>
        <taxon>Fungi</taxon>
        <taxon>Dikarya</taxon>
        <taxon>Ascomycota</taxon>
        <taxon>Pezizomycotina</taxon>
        <taxon>Sordariomycetes</taxon>
        <taxon>Xylariomycetidae</taxon>
        <taxon>Xylariales</taxon>
        <taxon>Xylariaceae</taxon>
        <taxon>Xylaria</taxon>
    </lineage>
</organism>
<dbReference type="InterPro" id="IPR001128">
    <property type="entry name" value="Cyt_P450"/>
</dbReference>
<dbReference type="Pfam" id="PF00067">
    <property type="entry name" value="p450"/>
    <property type="match status" value="1"/>
</dbReference>
<keyword evidence="5" id="KW-0560">Oxidoreductase</keyword>
<proteinExistence type="inferred from homology"/>
<gene>
    <name evidence="9" type="ORF">FHL15_010071</name>
</gene>
<dbReference type="PANTHER" id="PTHR24305">
    <property type="entry name" value="CYTOCHROME P450"/>
    <property type="match status" value="1"/>
</dbReference>
<dbReference type="Gene3D" id="1.10.630.10">
    <property type="entry name" value="Cytochrome P450"/>
    <property type="match status" value="1"/>
</dbReference>